<evidence type="ECO:0000313" key="11">
    <source>
        <dbReference type="EMBL" id="QKE29006.1"/>
    </source>
</evidence>
<dbReference type="Pfam" id="PF05228">
    <property type="entry name" value="CHASE4"/>
    <property type="match status" value="1"/>
</dbReference>
<dbReference type="InterPro" id="IPR003594">
    <property type="entry name" value="HATPase_dom"/>
</dbReference>
<accession>A0A6M8EI46</accession>
<dbReference type="KEGG" id="paco:AACT_1857"/>
<proteinExistence type="predicted"/>
<keyword evidence="8" id="KW-0902">Two-component regulatory system</keyword>
<keyword evidence="9" id="KW-1133">Transmembrane helix</keyword>
<dbReference type="InterPro" id="IPR005467">
    <property type="entry name" value="His_kinase_dom"/>
</dbReference>
<protein>
    <recommendedName>
        <fullName evidence="2">histidine kinase</fullName>
        <ecNumber evidence="2">2.7.13.3</ecNumber>
    </recommendedName>
</protein>
<evidence type="ECO:0000256" key="2">
    <source>
        <dbReference type="ARBA" id="ARBA00012438"/>
    </source>
</evidence>
<evidence type="ECO:0000256" key="3">
    <source>
        <dbReference type="ARBA" id="ARBA00022553"/>
    </source>
</evidence>
<dbReference type="AlphaFoldDB" id="A0A6M8EI46"/>
<dbReference type="EC" id="2.7.13.3" evidence="2"/>
<gene>
    <name evidence="11" type="ORF">AACT_1857</name>
</gene>
<evidence type="ECO:0000256" key="7">
    <source>
        <dbReference type="ARBA" id="ARBA00022840"/>
    </source>
</evidence>
<dbReference type="SUPFAM" id="SSF47384">
    <property type="entry name" value="Homodimeric domain of signal transducing histidine kinase"/>
    <property type="match status" value="1"/>
</dbReference>
<keyword evidence="12" id="KW-1185">Reference proteome</keyword>
<dbReference type="Pfam" id="PF02518">
    <property type="entry name" value="HATPase_c"/>
    <property type="match status" value="1"/>
</dbReference>
<dbReference type="SUPFAM" id="SSF55874">
    <property type="entry name" value="ATPase domain of HSP90 chaperone/DNA topoisomerase II/histidine kinase"/>
    <property type="match status" value="1"/>
</dbReference>
<feature type="domain" description="Histidine kinase" evidence="10">
    <location>
        <begin position="324"/>
        <end position="539"/>
    </location>
</feature>
<reference evidence="11 12" key="1">
    <citation type="submission" date="2019-08" db="EMBL/GenBank/DDBJ databases">
        <title>Complete genome sequence of Arcobacter acticola.</title>
        <authorList>
            <person name="Miller W."/>
        </authorList>
    </citation>
    <scope>NUCLEOTIDE SEQUENCE [LARGE SCALE GENOMIC DNA]</scope>
    <source>
        <strain evidence="11 12">KCTC 52212</strain>
    </source>
</reference>
<feature type="transmembrane region" description="Helical" evidence="9">
    <location>
        <begin position="259"/>
        <end position="283"/>
    </location>
</feature>
<dbReference type="EMBL" id="CP042652">
    <property type="protein sequence ID" value="QKE29006.1"/>
    <property type="molecule type" value="Genomic_DNA"/>
</dbReference>
<evidence type="ECO:0000256" key="9">
    <source>
        <dbReference type="SAM" id="Phobius"/>
    </source>
</evidence>
<dbReference type="RefSeq" id="WP_172126565.1">
    <property type="nucleotide sequence ID" value="NZ_CP042652.1"/>
</dbReference>
<dbReference type="CDD" id="cd00082">
    <property type="entry name" value="HisKA"/>
    <property type="match status" value="1"/>
</dbReference>
<dbReference type="InterPro" id="IPR003661">
    <property type="entry name" value="HisK_dim/P_dom"/>
</dbReference>
<evidence type="ECO:0000313" key="12">
    <source>
        <dbReference type="Proteomes" id="UP000503483"/>
    </source>
</evidence>
<evidence type="ECO:0000256" key="4">
    <source>
        <dbReference type="ARBA" id="ARBA00022679"/>
    </source>
</evidence>
<keyword evidence="7" id="KW-0067">ATP-binding</keyword>
<keyword evidence="9" id="KW-0472">Membrane</keyword>
<keyword evidence="3" id="KW-0597">Phosphoprotein</keyword>
<dbReference type="InterPro" id="IPR036097">
    <property type="entry name" value="HisK_dim/P_sf"/>
</dbReference>
<evidence type="ECO:0000259" key="10">
    <source>
        <dbReference type="PROSITE" id="PS50109"/>
    </source>
</evidence>
<dbReference type="InterPro" id="IPR036890">
    <property type="entry name" value="HATPase_C_sf"/>
</dbReference>
<name>A0A6M8EI46_9BACT</name>
<dbReference type="PANTHER" id="PTHR43065:SF10">
    <property type="entry name" value="PEROXIDE STRESS-ACTIVATED HISTIDINE KINASE MAK3"/>
    <property type="match status" value="1"/>
</dbReference>
<dbReference type="GO" id="GO:0005524">
    <property type="term" value="F:ATP binding"/>
    <property type="evidence" value="ECO:0007669"/>
    <property type="project" value="UniProtKB-KW"/>
</dbReference>
<evidence type="ECO:0000256" key="5">
    <source>
        <dbReference type="ARBA" id="ARBA00022741"/>
    </source>
</evidence>
<dbReference type="SMART" id="SM00387">
    <property type="entry name" value="HATPase_c"/>
    <property type="match status" value="1"/>
</dbReference>
<dbReference type="Proteomes" id="UP000503483">
    <property type="component" value="Chromosome"/>
</dbReference>
<comment type="catalytic activity">
    <reaction evidence="1">
        <text>ATP + protein L-histidine = ADP + protein N-phospho-L-histidine.</text>
        <dbReference type="EC" id="2.7.13.3"/>
    </reaction>
</comment>
<dbReference type="InterPro" id="IPR007892">
    <property type="entry name" value="CHASE4"/>
</dbReference>
<dbReference type="PROSITE" id="PS50109">
    <property type="entry name" value="HIS_KIN"/>
    <property type="match status" value="1"/>
</dbReference>
<dbReference type="Gene3D" id="3.30.565.10">
    <property type="entry name" value="Histidine kinase-like ATPase, C-terminal domain"/>
    <property type="match status" value="1"/>
</dbReference>
<dbReference type="GO" id="GO:0000155">
    <property type="term" value="F:phosphorelay sensor kinase activity"/>
    <property type="evidence" value="ECO:0007669"/>
    <property type="project" value="InterPro"/>
</dbReference>
<dbReference type="PANTHER" id="PTHR43065">
    <property type="entry name" value="SENSOR HISTIDINE KINASE"/>
    <property type="match status" value="1"/>
</dbReference>
<keyword evidence="5" id="KW-0547">Nucleotide-binding</keyword>
<dbReference type="InterPro" id="IPR004358">
    <property type="entry name" value="Sig_transdc_His_kin-like_C"/>
</dbReference>
<feature type="transmembrane region" description="Helical" evidence="9">
    <location>
        <begin position="12"/>
        <end position="32"/>
    </location>
</feature>
<keyword evidence="4" id="KW-0808">Transferase</keyword>
<evidence type="ECO:0000256" key="1">
    <source>
        <dbReference type="ARBA" id="ARBA00000085"/>
    </source>
</evidence>
<dbReference type="Gene3D" id="1.10.287.130">
    <property type="match status" value="1"/>
</dbReference>
<keyword evidence="6 11" id="KW-0418">Kinase</keyword>
<organism evidence="11 12">
    <name type="scientific">Arcobacter acticola</name>
    <dbReference type="NCBI Taxonomy" id="1849015"/>
    <lineage>
        <taxon>Bacteria</taxon>
        <taxon>Pseudomonadati</taxon>
        <taxon>Campylobacterota</taxon>
        <taxon>Epsilonproteobacteria</taxon>
        <taxon>Campylobacterales</taxon>
        <taxon>Arcobacteraceae</taxon>
        <taxon>Arcobacter</taxon>
    </lineage>
</organism>
<keyword evidence="9" id="KW-0812">Transmembrane</keyword>
<evidence type="ECO:0000256" key="8">
    <source>
        <dbReference type="ARBA" id="ARBA00023012"/>
    </source>
</evidence>
<dbReference type="PRINTS" id="PR00344">
    <property type="entry name" value="BCTRLSENSOR"/>
</dbReference>
<evidence type="ECO:0000256" key="6">
    <source>
        <dbReference type="ARBA" id="ARBA00022777"/>
    </source>
</evidence>
<sequence>MINKIIKNKFSIFWIIIILIISFNYLSFNYFIKSFINLEKQENNKVLNSLMTFIDTKFKTIKITANDYSYWDDTYEFIKDQNEKYIYENFRDTTTTLENVNLDFMIFMNLENKNIHTQLSKNIKTLNKDNFTKYIVDSITDDENISIAKYQNNYYYIVKSRILKSDLSGKTRGFIYVGKKIYLENFNDEFKNSIKFIDIVSNKTNKTLKSIFLDKVEVHFVYSEDILSNIISLQNNNKNLAMLKLDNYRDIYKQGRKQIILFNTAVSIFVLILFFIFYFYIYYHKRLNIELEIRVEDEIKKQKAQEEILIHQSRSAEIGEMINNIAHQWRQPLNNLSLTIQNIGFKYENDVLTKEELNETIDKSKMIINSMSNTIDTFRNFFEPTKNKNLFKVEHSIENTLEILSSTLRFYNIEVVKEIIDDVEIYDYENEFSQVLLNIITNARDALVSNKIEKPIIKVNVSKIENNVIVKIKDNANGINEEIIDRIFEPYFTTKGKGNGTGIGLYMSKLIIEKNMNGKLTVKNDNDGAVFIITLNITKQEI</sequence>